<dbReference type="RefSeq" id="WP_117202829.1">
    <property type="nucleotide sequence ID" value="NZ_JBHTBK010000011.1"/>
</dbReference>
<dbReference type="AlphaFoldDB" id="A0A372DKN6"/>
<dbReference type="SUPFAM" id="SSF46626">
    <property type="entry name" value="Cytochrome c"/>
    <property type="match status" value="1"/>
</dbReference>
<keyword evidence="4 5" id="KW-0408">Iron</keyword>
<keyword evidence="1 5" id="KW-0349">Heme</keyword>
<reference evidence="8 9" key="1">
    <citation type="submission" date="2018-08" db="EMBL/GenBank/DDBJ databases">
        <title>Lysobacter weifangensis sp. nov., a new member of the family 'Xanthomonadaceae', isolated from soil in a farmland.</title>
        <authorList>
            <person name="Zhao H."/>
        </authorList>
    </citation>
    <scope>NUCLEOTIDE SEQUENCE [LARGE SCALE GENOMIC DNA]</scope>
    <source>
        <strain evidence="8 9">WF-2</strain>
    </source>
</reference>
<keyword evidence="3" id="KW-0732">Signal</keyword>
<keyword evidence="2 5" id="KW-0479">Metal-binding</keyword>
<keyword evidence="9" id="KW-1185">Reference proteome</keyword>
<evidence type="ECO:0000256" key="3">
    <source>
        <dbReference type="ARBA" id="ARBA00022729"/>
    </source>
</evidence>
<dbReference type="GO" id="GO:0004130">
    <property type="term" value="F:cytochrome-c peroxidase activity"/>
    <property type="evidence" value="ECO:0007669"/>
    <property type="project" value="TreeGrafter"/>
</dbReference>
<dbReference type="Pfam" id="PF13205">
    <property type="entry name" value="Big_5"/>
    <property type="match status" value="1"/>
</dbReference>
<dbReference type="EMBL" id="QVPD01000008">
    <property type="protein sequence ID" value="RFP60090.1"/>
    <property type="molecule type" value="Genomic_DNA"/>
</dbReference>
<evidence type="ECO:0000256" key="6">
    <source>
        <dbReference type="SAM" id="MobiDB-lite"/>
    </source>
</evidence>
<accession>A0A372DKN6</accession>
<dbReference type="Pfam" id="PF21419">
    <property type="entry name" value="RoxA-like_Cyt-c"/>
    <property type="match status" value="1"/>
</dbReference>
<dbReference type="InterPro" id="IPR009056">
    <property type="entry name" value="Cyt_c-like_dom"/>
</dbReference>
<dbReference type="GO" id="GO:0020037">
    <property type="term" value="F:heme binding"/>
    <property type="evidence" value="ECO:0007669"/>
    <property type="project" value="InterPro"/>
</dbReference>
<organism evidence="8 9">
    <name type="scientific">Cognatiluteimonas weifangensis</name>
    <dbReference type="NCBI Taxonomy" id="2303539"/>
    <lineage>
        <taxon>Bacteria</taxon>
        <taxon>Pseudomonadati</taxon>
        <taxon>Pseudomonadota</taxon>
        <taxon>Gammaproteobacteria</taxon>
        <taxon>Lysobacterales</taxon>
        <taxon>Lysobacteraceae</taxon>
        <taxon>Cognatiluteimonas</taxon>
    </lineage>
</organism>
<gene>
    <name evidence="8" type="ORF">D0Y53_08640</name>
</gene>
<dbReference type="GO" id="GO:0046872">
    <property type="term" value="F:metal ion binding"/>
    <property type="evidence" value="ECO:0007669"/>
    <property type="project" value="UniProtKB-KW"/>
</dbReference>
<evidence type="ECO:0000256" key="4">
    <source>
        <dbReference type="ARBA" id="ARBA00023004"/>
    </source>
</evidence>
<dbReference type="Gene3D" id="2.60.40.1220">
    <property type="match status" value="1"/>
</dbReference>
<dbReference type="InterPro" id="IPR051395">
    <property type="entry name" value="Cytochrome_c_Peroxidase/MauG"/>
</dbReference>
<evidence type="ECO:0000256" key="1">
    <source>
        <dbReference type="ARBA" id="ARBA00022617"/>
    </source>
</evidence>
<sequence length="542" mass="55499">MSTHSRVSSSISTACDAGGGGIQARGAGQPRGRGAVRWLLPLAAGALLAGCGGDGNGLGGLVTPPAPPTVTATVPAADSSDALNTAAISVSFDRSMDAASLTATSFTLACPEGTPVTGTVTYTDASHTATLTPDAMLPAATTCTATVTTAAKDSMGVPLAGNFSWSFSTTVDPAVAAEGQQIFRYDTFGDETQWSDTLRMHEVIAAAVDPTTALSVGLKVDAEALPAAVVAGIQDGSISLTSTDTTIALLKLNAVVGVKGTVESVNGKDTLTRVGITCALCHSTVDDSFAPGIGKRLDGWPNRDLDPGLIISLSPALTPAQKAVYASWGKGKYDPRFNFDGINGPQVISPAFGLAGIHKVTATGDGDEIAYWNRYVGVTQMGGHGTFTEPRLGISVTNGTDDLISSKLPALQAYQLTLLAPPPPAGSFDMAAAARGEALFNGKAGCVGCHSGPEFTDANERLHDPSEVASEPEAAGVPSYASRTATKQYRTAPLRGVWQHPPYFHNGSAATLADVVAAYNSKKSLGLTSAEIQDVAQYLKSL</sequence>
<dbReference type="InterPro" id="IPR014755">
    <property type="entry name" value="Cu-Rt/internalin_Ig-like"/>
</dbReference>
<dbReference type="GO" id="GO:0009055">
    <property type="term" value="F:electron transfer activity"/>
    <property type="evidence" value="ECO:0007669"/>
    <property type="project" value="InterPro"/>
</dbReference>
<evidence type="ECO:0000256" key="2">
    <source>
        <dbReference type="ARBA" id="ARBA00022723"/>
    </source>
</evidence>
<dbReference type="PANTHER" id="PTHR30600:SF9">
    <property type="entry name" value="BLR7738 PROTEIN"/>
    <property type="match status" value="1"/>
</dbReference>
<dbReference type="PROSITE" id="PS51007">
    <property type="entry name" value="CYTC"/>
    <property type="match status" value="1"/>
</dbReference>
<comment type="caution">
    <text evidence="8">The sequence shown here is derived from an EMBL/GenBank/DDBJ whole genome shotgun (WGS) entry which is preliminary data.</text>
</comment>
<dbReference type="PANTHER" id="PTHR30600">
    <property type="entry name" value="CYTOCHROME C PEROXIDASE-RELATED"/>
    <property type="match status" value="1"/>
</dbReference>
<evidence type="ECO:0000313" key="8">
    <source>
        <dbReference type="EMBL" id="RFP60090.1"/>
    </source>
</evidence>
<feature type="compositionally biased region" description="Low complexity" evidence="6">
    <location>
        <begin position="1"/>
        <end position="12"/>
    </location>
</feature>
<proteinExistence type="predicted"/>
<dbReference type="InterPro" id="IPR032812">
    <property type="entry name" value="SbsA_Ig"/>
</dbReference>
<dbReference type="Gene3D" id="1.10.760.10">
    <property type="entry name" value="Cytochrome c-like domain"/>
    <property type="match status" value="1"/>
</dbReference>
<dbReference type="Proteomes" id="UP000262917">
    <property type="component" value="Unassembled WGS sequence"/>
</dbReference>
<dbReference type="InterPro" id="IPR036909">
    <property type="entry name" value="Cyt_c-like_dom_sf"/>
</dbReference>
<feature type="domain" description="Cytochrome c" evidence="7">
    <location>
        <begin position="431"/>
        <end position="542"/>
    </location>
</feature>
<evidence type="ECO:0000256" key="5">
    <source>
        <dbReference type="PROSITE-ProRule" id="PRU00433"/>
    </source>
</evidence>
<evidence type="ECO:0000313" key="9">
    <source>
        <dbReference type="Proteomes" id="UP000262917"/>
    </source>
</evidence>
<name>A0A372DKN6_9GAMM</name>
<feature type="region of interest" description="Disordered" evidence="6">
    <location>
        <begin position="1"/>
        <end position="30"/>
    </location>
</feature>
<protein>
    <recommendedName>
        <fullName evidence="7">Cytochrome c domain-containing protein</fullName>
    </recommendedName>
</protein>
<evidence type="ECO:0000259" key="7">
    <source>
        <dbReference type="PROSITE" id="PS51007"/>
    </source>
</evidence>